<dbReference type="EMBL" id="JXCE01000591">
    <property type="protein sequence ID" value="KPA36602.1"/>
    <property type="molecule type" value="Genomic_DNA"/>
</dbReference>
<dbReference type="GO" id="GO:0016705">
    <property type="term" value="F:oxidoreductase activity, acting on paired donors, with incorporation or reduction of molecular oxygen"/>
    <property type="evidence" value="ECO:0007669"/>
    <property type="project" value="InterPro"/>
</dbReference>
<dbReference type="Pfam" id="PF00067">
    <property type="entry name" value="p450"/>
    <property type="match status" value="1"/>
</dbReference>
<dbReference type="OrthoDB" id="1844152at2759"/>
<dbReference type="Gene3D" id="1.10.630.10">
    <property type="entry name" value="Cytochrome P450"/>
    <property type="match status" value="1"/>
</dbReference>
<organism evidence="10 11">
    <name type="scientific">Fusarium langsethiae</name>
    <dbReference type="NCBI Taxonomy" id="179993"/>
    <lineage>
        <taxon>Eukaryota</taxon>
        <taxon>Fungi</taxon>
        <taxon>Dikarya</taxon>
        <taxon>Ascomycota</taxon>
        <taxon>Pezizomycotina</taxon>
        <taxon>Sordariomycetes</taxon>
        <taxon>Hypocreomycetidae</taxon>
        <taxon>Hypocreales</taxon>
        <taxon>Nectriaceae</taxon>
        <taxon>Fusarium</taxon>
    </lineage>
</organism>
<evidence type="ECO:0000256" key="5">
    <source>
        <dbReference type="ARBA" id="ARBA00023002"/>
    </source>
</evidence>
<evidence type="ECO:0000256" key="1">
    <source>
        <dbReference type="ARBA" id="ARBA00001971"/>
    </source>
</evidence>
<dbReference type="PANTHER" id="PTHR46206">
    <property type="entry name" value="CYTOCHROME P450"/>
    <property type="match status" value="1"/>
</dbReference>
<comment type="similarity">
    <text evidence="2 9">Belongs to the cytochrome P450 family.</text>
</comment>
<dbReference type="PROSITE" id="PS00086">
    <property type="entry name" value="CYTOCHROME_P450"/>
    <property type="match status" value="1"/>
</dbReference>
<evidence type="ECO:0000256" key="9">
    <source>
        <dbReference type="RuleBase" id="RU000461"/>
    </source>
</evidence>
<name>A0A0M9ENW9_FUSLA</name>
<gene>
    <name evidence="10" type="ORF">FLAG1_10620</name>
</gene>
<dbReference type="InterPro" id="IPR036396">
    <property type="entry name" value="Cyt_P450_sf"/>
</dbReference>
<sequence length="533" mass="60637">MPRLPIEQRPTSPSFAAKTCQMDSYNNTTQYLGSGLMNQAPDSLAPYALVTLLAVIAYWSQFTQPKNLLNPRKTFEFSNIPRLKRYMENSNSLNTLAAGAARYVGKPYRLFCEWGELTILPPQMIDEIKNDKRFDFGAAASDDNHAYIPGFGALMHDPVMPKVIGRHLTKALAKLTSPLSDEAALVMQSVITDSTEWHMLNLNEDISTIVSRMSSRVFMGEELCRDEGWNNASAYYTRKTFEAMMILCVVPRWLRPYIHWVLPQCREVRRALTAARKELNPHIERRERIKAEALARGEKSPFDDAIEWFAQSGSELPPADCQIALTLAAIHTTTDLLSQTMVDIATYPEMFTALREEIIRVLSEQGLKKTALADLKLMDSFLKESQRMKPILIGWRRRALEDVTLSNGTTVKKGNKVVVTATHMWSDENYNNAKTFDPYRFVPREKEQMSYLVNTSANHLGFGHGLHSCPGRWFASNEVKIALCHLLLKYDWKLVDGKRPDPVAFGMAYVTNPEAKLLIRRRTEELDLSTLEY</sequence>
<dbReference type="PANTHER" id="PTHR46206:SF2">
    <property type="entry name" value="CYTOCHROME P450 MONOOXYGENASE AUSG-RELATED"/>
    <property type="match status" value="1"/>
</dbReference>
<dbReference type="GO" id="GO:0020037">
    <property type="term" value="F:heme binding"/>
    <property type="evidence" value="ECO:0007669"/>
    <property type="project" value="InterPro"/>
</dbReference>
<evidence type="ECO:0000256" key="8">
    <source>
        <dbReference type="PIRSR" id="PIRSR602403-1"/>
    </source>
</evidence>
<comment type="caution">
    <text evidence="10">The sequence shown here is derived from an EMBL/GenBank/DDBJ whole genome shotgun (WGS) entry which is preliminary data.</text>
</comment>
<comment type="cofactor">
    <cofactor evidence="1 8">
        <name>heme</name>
        <dbReference type="ChEBI" id="CHEBI:30413"/>
    </cofactor>
</comment>
<evidence type="ECO:0000256" key="7">
    <source>
        <dbReference type="ARBA" id="ARBA00023033"/>
    </source>
</evidence>
<dbReference type="GO" id="GO:0004497">
    <property type="term" value="F:monooxygenase activity"/>
    <property type="evidence" value="ECO:0007669"/>
    <property type="project" value="UniProtKB-KW"/>
</dbReference>
<reference evidence="10 11" key="1">
    <citation type="submission" date="2015-04" db="EMBL/GenBank/DDBJ databases">
        <title>The draft genome sequence of Fusarium langsethiae, a T-2/HT-2 mycotoxin producer.</title>
        <authorList>
            <person name="Lysoe E."/>
            <person name="Divon H.H."/>
            <person name="Terzi V."/>
            <person name="Orru L."/>
            <person name="Lamontanara A."/>
            <person name="Kolseth A.-K."/>
            <person name="Frandsen R.J."/>
            <person name="Nielsen K."/>
            <person name="Thrane U."/>
        </authorList>
    </citation>
    <scope>NUCLEOTIDE SEQUENCE [LARGE SCALE GENOMIC DNA]</scope>
    <source>
        <strain evidence="10 11">Fl201059</strain>
    </source>
</reference>
<evidence type="ECO:0000256" key="4">
    <source>
        <dbReference type="ARBA" id="ARBA00022723"/>
    </source>
</evidence>
<accession>A0A0M9ENW9</accession>
<keyword evidence="4 8" id="KW-0479">Metal-binding</keyword>
<dbReference type="SUPFAM" id="SSF48264">
    <property type="entry name" value="Cytochrome P450"/>
    <property type="match status" value="1"/>
</dbReference>
<dbReference type="AlphaFoldDB" id="A0A0M9ENW9"/>
<evidence type="ECO:0000256" key="2">
    <source>
        <dbReference type="ARBA" id="ARBA00010617"/>
    </source>
</evidence>
<keyword evidence="7 9" id="KW-0503">Monooxygenase</keyword>
<feature type="binding site" description="axial binding residue" evidence="8">
    <location>
        <position position="469"/>
    </location>
    <ligand>
        <name>heme</name>
        <dbReference type="ChEBI" id="CHEBI:30413"/>
    </ligand>
    <ligandPart>
        <name>Fe</name>
        <dbReference type="ChEBI" id="CHEBI:18248"/>
    </ligandPart>
</feature>
<proteinExistence type="inferred from homology"/>
<dbReference type="InterPro" id="IPR002403">
    <property type="entry name" value="Cyt_P450_E_grp-IV"/>
</dbReference>
<evidence type="ECO:0000256" key="3">
    <source>
        <dbReference type="ARBA" id="ARBA00022617"/>
    </source>
</evidence>
<dbReference type="InterPro" id="IPR001128">
    <property type="entry name" value="Cyt_P450"/>
</dbReference>
<dbReference type="InterPro" id="IPR017972">
    <property type="entry name" value="Cyt_P450_CS"/>
</dbReference>
<dbReference type="GO" id="GO:0005506">
    <property type="term" value="F:iron ion binding"/>
    <property type="evidence" value="ECO:0007669"/>
    <property type="project" value="InterPro"/>
</dbReference>
<keyword evidence="3 8" id="KW-0349">Heme</keyword>
<dbReference type="CDD" id="cd11041">
    <property type="entry name" value="CYP503A1-like"/>
    <property type="match status" value="1"/>
</dbReference>
<evidence type="ECO:0000313" key="10">
    <source>
        <dbReference type="EMBL" id="KPA36602.1"/>
    </source>
</evidence>
<evidence type="ECO:0000313" key="11">
    <source>
        <dbReference type="Proteomes" id="UP000037904"/>
    </source>
</evidence>
<keyword evidence="5 9" id="KW-0560">Oxidoreductase</keyword>
<keyword evidence="11" id="KW-1185">Reference proteome</keyword>
<keyword evidence="6 8" id="KW-0408">Iron</keyword>
<dbReference type="Proteomes" id="UP000037904">
    <property type="component" value="Unassembled WGS sequence"/>
</dbReference>
<protein>
    <submittedName>
        <fullName evidence="10">Ent-kaurene oxidase</fullName>
    </submittedName>
</protein>
<dbReference type="PRINTS" id="PR00465">
    <property type="entry name" value="EP450IV"/>
</dbReference>
<evidence type="ECO:0000256" key="6">
    <source>
        <dbReference type="ARBA" id="ARBA00023004"/>
    </source>
</evidence>